<dbReference type="InterPro" id="IPR003494">
    <property type="entry name" value="SHS2_FtsA"/>
</dbReference>
<protein>
    <submittedName>
        <fullName evidence="2">Cell division ATPase FtsA</fullName>
    </submittedName>
</protein>
<dbReference type="GO" id="GO:0051301">
    <property type="term" value="P:cell division"/>
    <property type="evidence" value="ECO:0007669"/>
    <property type="project" value="UniProtKB-KW"/>
</dbReference>
<dbReference type="PANTHER" id="PTHR32432">
    <property type="entry name" value="CELL DIVISION PROTEIN FTSA-RELATED"/>
    <property type="match status" value="1"/>
</dbReference>
<dbReference type="Proteomes" id="UP000539953">
    <property type="component" value="Unassembled WGS sequence"/>
</dbReference>
<evidence type="ECO:0000259" key="1">
    <source>
        <dbReference type="SMART" id="SM00842"/>
    </source>
</evidence>
<accession>A0A7W8CZ09</accession>
<dbReference type="Gene3D" id="3.30.420.40">
    <property type="match status" value="2"/>
</dbReference>
<dbReference type="InterPro" id="IPR050696">
    <property type="entry name" value="FtsA/MreB"/>
</dbReference>
<gene>
    <name evidence="2" type="ORF">HNQ47_000932</name>
</gene>
<evidence type="ECO:0000313" key="2">
    <source>
        <dbReference type="EMBL" id="MBB5182912.1"/>
    </source>
</evidence>
<keyword evidence="3" id="KW-1185">Reference proteome</keyword>
<name>A0A7W8CZ09_9FIRM</name>
<dbReference type="AlphaFoldDB" id="A0A7W8CZ09"/>
<feature type="domain" description="SHS2" evidence="1">
    <location>
        <begin position="7"/>
        <end position="194"/>
    </location>
</feature>
<dbReference type="SUPFAM" id="SSF53067">
    <property type="entry name" value="Actin-like ATPase domain"/>
    <property type="match status" value="1"/>
</dbReference>
<dbReference type="SMART" id="SM00842">
    <property type="entry name" value="FtsA"/>
    <property type="match status" value="1"/>
</dbReference>
<dbReference type="Gene3D" id="3.30.1490.300">
    <property type="match status" value="1"/>
</dbReference>
<evidence type="ECO:0000313" key="3">
    <source>
        <dbReference type="Proteomes" id="UP000539953"/>
    </source>
</evidence>
<keyword evidence="2" id="KW-0131">Cell cycle</keyword>
<keyword evidence="2" id="KW-0132">Cell division</keyword>
<sequence>MSRKKVYASVEIADREVRLAILEVFEGRINVLRVERVACQGVVDQKIVDEVKVVQALRDALNHAQAALGFRIERVLLAIPSVNVRRTSQRAHIQIEDGTKSIRLFHIQQGYSKVIQKKLGDDVELVNTNRISYRVNDEVFDKMPIDEECEDFYMDVDLLYADKTTIYSYVRCIEQANLEILDLCLDSYAIAQESAVQVKSEDRNVVQLDLEANHCVLSLFADGKLMSCANLEKGYNSFIEELKTKYDLTDDVCFRLLQNIFTADEEDAGDVIVYIEQQEDRRVEISSKELMETCLPKIRSWIDEVNKACEPIIKQKKTLYVLTGKGADIAVMKSFMKQFNSDAEVYLPQSVGARNGAYVCCLGMIYAFDDINKIRHTEQTSPNNNELEASIDSIRQRSRSGEGGFTKKLKSVILTEED</sequence>
<reference evidence="2 3" key="1">
    <citation type="submission" date="2020-08" db="EMBL/GenBank/DDBJ databases">
        <title>Genomic Encyclopedia of Type Strains, Phase IV (KMG-IV): sequencing the most valuable type-strain genomes for metagenomic binning, comparative biology and taxonomic classification.</title>
        <authorList>
            <person name="Goeker M."/>
        </authorList>
    </citation>
    <scope>NUCLEOTIDE SEQUENCE [LARGE SCALE GENOMIC DNA]</scope>
    <source>
        <strain evidence="2 3">DSM 25799</strain>
    </source>
</reference>
<dbReference type="RefSeq" id="WP_183328032.1">
    <property type="nucleotide sequence ID" value="NZ_JACHHK010000003.1"/>
</dbReference>
<dbReference type="EMBL" id="JACHHK010000003">
    <property type="protein sequence ID" value="MBB5182912.1"/>
    <property type="molecule type" value="Genomic_DNA"/>
</dbReference>
<organism evidence="2 3">
    <name type="scientific">Catenisphaera adipataccumulans</name>
    <dbReference type="NCBI Taxonomy" id="700500"/>
    <lineage>
        <taxon>Bacteria</taxon>
        <taxon>Bacillati</taxon>
        <taxon>Bacillota</taxon>
        <taxon>Erysipelotrichia</taxon>
        <taxon>Erysipelotrichales</taxon>
        <taxon>Erysipelotrichaceae</taxon>
        <taxon>Catenisphaera</taxon>
    </lineage>
</organism>
<dbReference type="InterPro" id="IPR043129">
    <property type="entry name" value="ATPase_NBD"/>
</dbReference>
<comment type="caution">
    <text evidence="2">The sequence shown here is derived from an EMBL/GenBank/DDBJ whole genome shotgun (WGS) entry which is preliminary data.</text>
</comment>
<proteinExistence type="predicted"/>